<evidence type="ECO:0000313" key="2">
    <source>
        <dbReference type="WBParaSite" id="ES5_v2.g20930.t1"/>
    </source>
</evidence>
<name>A0AC34FU49_9BILA</name>
<dbReference type="WBParaSite" id="ES5_v2.g20930.t1">
    <property type="protein sequence ID" value="ES5_v2.g20930.t1"/>
    <property type="gene ID" value="ES5_v2.g20930"/>
</dbReference>
<proteinExistence type="predicted"/>
<sequence>MSNIYLALSYKNFHLGAAFYDEETEAIHILNDIAEDDEFSSLSNLIHEVHPAFVIASLSQDSNFLKKLRRLCNFNVPDATRQEDSDVEEPPEGEQFDVAFGFESTQQSEANDDLNDDDGSEIPVFNAHLIGKKGNNNVSHLQKSSSFNILKNDSKASGAKNSTNVNDADVDDDDENEEEKIYAVLILLPHLTFEEGDAKKRIKSLFSSESVSSDLMASFRFDFDSTNMVRALGALLRYLDQQRIGVEFDEITKKTPISAFNTVTLDDAVEIDKTTFKALQVFESERWFERPIYDREILHDRQSAVSFFYQDCNLDATKFIRTKMKDVANVRPILRRLRNGSASVGDWINLYNTSYSLVEFVDFITE</sequence>
<evidence type="ECO:0000313" key="1">
    <source>
        <dbReference type="Proteomes" id="UP000887579"/>
    </source>
</evidence>
<protein>
    <submittedName>
        <fullName evidence="2">Uncharacterized protein</fullName>
    </submittedName>
</protein>
<accession>A0AC34FU49</accession>
<organism evidence="1 2">
    <name type="scientific">Panagrolaimus sp. ES5</name>
    <dbReference type="NCBI Taxonomy" id="591445"/>
    <lineage>
        <taxon>Eukaryota</taxon>
        <taxon>Metazoa</taxon>
        <taxon>Ecdysozoa</taxon>
        <taxon>Nematoda</taxon>
        <taxon>Chromadorea</taxon>
        <taxon>Rhabditida</taxon>
        <taxon>Tylenchina</taxon>
        <taxon>Panagrolaimomorpha</taxon>
        <taxon>Panagrolaimoidea</taxon>
        <taxon>Panagrolaimidae</taxon>
        <taxon>Panagrolaimus</taxon>
    </lineage>
</organism>
<reference evidence="2" key="1">
    <citation type="submission" date="2022-11" db="UniProtKB">
        <authorList>
            <consortium name="WormBaseParasite"/>
        </authorList>
    </citation>
    <scope>IDENTIFICATION</scope>
</reference>
<dbReference type="Proteomes" id="UP000887579">
    <property type="component" value="Unplaced"/>
</dbReference>